<dbReference type="Pfam" id="PF00078">
    <property type="entry name" value="RVT_1"/>
    <property type="match status" value="1"/>
</dbReference>
<evidence type="ECO:0000259" key="2">
    <source>
        <dbReference type="Pfam" id="PF00078"/>
    </source>
</evidence>
<evidence type="ECO:0000259" key="3">
    <source>
        <dbReference type="Pfam" id="PF13966"/>
    </source>
</evidence>
<dbReference type="Proteomes" id="UP001151760">
    <property type="component" value="Unassembled WGS sequence"/>
</dbReference>
<reference evidence="4" key="1">
    <citation type="journal article" date="2022" name="Int. J. Mol. Sci.">
        <title>Draft Genome of Tanacetum Coccineum: Genomic Comparison of Closely Related Tanacetum-Family Plants.</title>
        <authorList>
            <person name="Yamashiro T."/>
            <person name="Shiraishi A."/>
            <person name="Nakayama K."/>
            <person name="Satake H."/>
        </authorList>
    </citation>
    <scope>NUCLEOTIDE SEQUENCE</scope>
</reference>
<dbReference type="InterPro" id="IPR000477">
    <property type="entry name" value="RT_dom"/>
</dbReference>
<evidence type="ECO:0000313" key="5">
    <source>
        <dbReference type="Proteomes" id="UP001151760"/>
    </source>
</evidence>
<dbReference type="PANTHER" id="PTHR33116">
    <property type="entry name" value="REVERSE TRANSCRIPTASE ZINC-BINDING DOMAIN-CONTAINING PROTEIN-RELATED-RELATED"/>
    <property type="match status" value="1"/>
</dbReference>
<dbReference type="PANTHER" id="PTHR33116:SF78">
    <property type="entry name" value="OS12G0587133 PROTEIN"/>
    <property type="match status" value="1"/>
</dbReference>
<keyword evidence="4" id="KW-0548">Nucleotidyltransferase</keyword>
<accession>A0ABQ4WS91</accession>
<evidence type="ECO:0000313" key="4">
    <source>
        <dbReference type="EMBL" id="GJS55732.1"/>
    </source>
</evidence>
<keyword evidence="4" id="KW-0808">Transferase</keyword>
<keyword evidence="1" id="KW-0175">Coiled coil</keyword>
<reference evidence="4" key="2">
    <citation type="submission" date="2022-01" db="EMBL/GenBank/DDBJ databases">
        <authorList>
            <person name="Yamashiro T."/>
            <person name="Shiraishi A."/>
            <person name="Satake H."/>
            <person name="Nakayama K."/>
        </authorList>
    </citation>
    <scope>NUCLEOTIDE SEQUENCE</scope>
</reference>
<gene>
    <name evidence="4" type="ORF">Tco_0629094</name>
</gene>
<dbReference type="CDD" id="cd01650">
    <property type="entry name" value="RT_nLTR_like"/>
    <property type="match status" value="1"/>
</dbReference>
<feature type="domain" description="Reverse transcriptase zinc-binding" evidence="3">
    <location>
        <begin position="594"/>
        <end position="680"/>
    </location>
</feature>
<dbReference type="GO" id="GO:0003964">
    <property type="term" value="F:RNA-directed DNA polymerase activity"/>
    <property type="evidence" value="ECO:0007669"/>
    <property type="project" value="UniProtKB-KW"/>
</dbReference>
<feature type="domain" description="Reverse transcriptase" evidence="2">
    <location>
        <begin position="294"/>
        <end position="418"/>
    </location>
</feature>
<comment type="caution">
    <text evidence="4">The sequence shown here is derived from an EMBL/GenBank/DDBJ whole genome shotgun (WGS) entry which is preliminary data.</text>
</comment>
<dbReference type="Pfam" id="PF13966">
    <property type="entry name" value="zf-RVT"/>
    <property type="match status" value="1"/>
</dbReference>
<keyword evidence="4" id="KW-0695">RNA-directed DNA polymerase</keyword>
<dbReference type="InterPro" id="IPR026960">
    <property type="entry name" value="RVT-Znf"/>
</dbReference>
<protein>
    <submittedName>
        <fullName evidence="4">Reverse transcriptase domain-containing protein</fullName>
    </submittedName>
</protein>
<sequence length="785" mass="90998">MDTTPRYKNDNQTRQYGNQRTVTVAGARETVGSQECKKPKRVKDYTYHKEKMLLCKQAEKGVPLQAEQANWLEDTDEEINEQELEAHCGFMAKIQEHSKQPESISSTCVLEKVDNERAALANLIANLTLDTEENKKILKQLKKANASLTQELKECKSNLEESNTTRDSCVIALQCKQTEFEKYMTFNDRTVDYDKLERKLNETLGLLVQKEIDIKEGLKLKAYEILVVKEKHDELVKHSLLTKSHYGGLVKEKTKIMHNYHLDRGVPRCAFKVDIQKAYDTVDWEFLRVALIGKRGLRQGDPLSPYLFTLVMEVFTLMLHRRVRDSSNFTYHRYCSELELINLCFADDLFLFAHGDVNSASIIKEALDEFKDASGLYPSMPKSKAYFCNVINHTKLAILHVLPFEEDRLPVKYLGVPLVSSRLIFRDCKELIDKVQNRVNDWKNKSLSVAGRLQLIQSVLGSLNVFWASVFVLPSRVLLDIEQIMRGFLWCQGSMSRGKAKVAWEVVCLPKKEGGLGIRRLDHFNKALMVSHIWKLLSLKESLWVKWIHVYKLRNRNDWLVKYPILNSIPVLVLNDAKSDVLEWRKSDGSYTPFSVQRVWDTIRPRDIEVPWYDLVWFSSCIPRHAVNMWLIMKKRLKTQDTLSSWDVAAGLMNVCPLCETQPDSHEHLFFDCSFFFQIWSRIKQFAGLMGLGSSLDSIVSILMPIAKRKSFKSCIGKLTLAAAAYFMWQERNFWLFKHSKRSVQEVMDCIMSSVRLKLLSYHFKKSKDAVLFSRLWELHVSMLK</sequence>
<dbReference type="InterPro" id="IPR043502">
    <property type="entry name" value="DNA/RNA_pol_sf"/>
</dbReference>
<dbReference type="SUPFAM" id="SSF56672">
    <property type="entry name" value="DNA/RNA polymerases"/>
    <property type="match status" value="1"/>
</dbReference>
<organism evidence="4 5">
    <name type="scientific">Tanacetum coccineum</name>
    <dbReference type="NCBI Taxonomy" id="301880"/>
    <lineage>
        <taxon>Eukaryota</taxon>
        <taxon>Viridiplantae</taxon>
        <taxon>Streptophyta</taxon>
        <taxon>Embryophyta</taxon>
        <taxon>Tracheophyta</taxon>
        <taxon>Spermatophyta</taxon>
        <taxon>Magnoliopsida</taxon>
        <taxon>eudicotyledons</taxon>
        <taxon>Gunneridae</taxon>
        <taxon>Pentapetalae</taxon>
        <taxon>asterids</taxon>
        <taxon>campanulids</taxon>
        <taxon>Asterales</taxon>
        <taxon>Asteraceae</taxon>
        <taxon>Asteroideae</taxon>
        <taxon>Anthemideae</taxon>
        <taxon>Anthemidinae</taxon>
        <taxon>Tanacetum</taxon>
    </lineage>
</organism>
<feature type="coiled-coil region" evidence="1">
    <location>
        <begin position="110"/>
        <end position="165"/>
    </location>
</feature>
<dbReference type="EMBL" id="BQNB010008888">
    <property type="protein sequence ID" value="GJS55732.1"/>
    <property type="molecule type" value="Genomic_DNA"/>
</dbReference>
<proteinExistence type="predicted"/>
<evidence type="ECO:0000256" key="1">
    <source>
        <dbReference type="SAM" id="Coils"/>
    </source>
</evidence>
<name>A0ABQ4WS91_9ASTR</name>
<keyword evidence="5" id="KW-1185">Reference proteome</keyword>